<sequence length="210" mass="23243">MHKTALIRALVATTCALPVLAAGCKEEPIPLFDEQGTWVLSLFALEDGDVIGDFGSGLRQEKYMIFFDKEAKVVAAAACNDSMGDQGLKSSQCDLSKEQGGYYCRCFEYEYDETLMTWTEFVPKGQPEPPQPSEEDIAAGVVPPKEGVRIQLEEYSPETYNETYRYTPLPFGVFDSNGVTSQYVFQGRSEAFFDVTGCREVCGIAGEPEM</sequence>
<evidence type="ECO:0008006" key="4">
    <source>
        <dbReference type="Google" id="ProtNLM"/>
    </source>
</evidence>
<feature type="signal peptide" evidence="1">
    <location>
        <begin position="1"/>
        <end position="21"/>
    </location>
</feature>
<reference evidence="3" key="1">
    <citation type="submission" date="2016-10" db="EMBL/GenBank/DDBJ databases">
        <authorList>
            <person name="Varghese N."/>
            <person name="Submissions S."/>
        </authorList>
    </citation>
    <scope>NUCLEOTIDE SEQUENCE [LARGE SCALE GENOMIC DNA]</scope>
    <source>
        <strain evidence="3">ATCC 25963</strain>
    </source>
</reference>
<proteinExistence type="predicted"/>
<dbReference type="RefSeq" id="WP_096330498.1">
    <property type="nucleotide sequence ID" value="NZ_FOMX01000005.1"/>
</dbReference>
<keyword evidence="3" id="KW-1185">Reference proteome</keyword>
<gene>
    <name evidence="2" type="ORF">SAMN02745121_01675</name>
</gene>
<name>A0A1I1VL14_9BACT</name>
<evidence type="ECO:0000313" key="3">
    <source>
        <dbReference type="Proteomes" id="UP000199400"/>
    </source>
</evidence>
<dbReference type="AlphaFoldDB" id="A0A1I1VL14"/>
<keyword evidence="1" id="KW-0732">Signal</keyword>
<accession>A0A1I1VL14</accession>
<protein>
    <recommendedName>
        <fullName evidence="4">Lipoprotein</fullName>
    </recommendedName>
</protein>
<dbReference type="Proteomes" id="UP000199400">
    <property type="component" value="Unassembled WGS sequence"/>
</dbReference>
<evidence type="ECO:0000256" key="1">
    <source>
        <dbReference type="SAM" id="SignalP"/>
    </source>
</evidence>
<dbReference type="STRING" id="54.SAMN02745121_01675"/>
<dbReference type="PROSITE" id="PS51257">
    <property type="entry name" value="PROKAR_LIPOPROTEIN"/>
    <property type="match status" value="1"/>
</dbReference>
<organism evidence="2 3">
    <name type="scientific">Nannocystis exedens</name>
    <dbReference type="NCBI Taxonomy" id="54"/>
    <lineage>
        <taxon>Bacteria</taxon>
        <taxon>Pseudomonadati</taxon>
        <taxon>Myxococcota</taxon>
        <taxon>Polyangia</taxon>
        <taxon>Nannocystales</taxon>
        <taxon>Nannocystaceae</taxon>
        <taxon>Nannocystis</taxon>
    </lineage>
</organism>
<evidence type="ECO:0000313" key="2">
    <source>
        <dbReference type="EMBL" id="SFD82738.1"/>
    </source>
</evidence>
<dbReference type="EMBL" id="FOMX01000005">
    <property type="protein sequence ID" value="SFD82738.1"/>
    <property type="molecule type" value="Genomic_DNA"/>
</dbReference>
<feature type="chain" id="PRO_5011594841" description="Lipoprotein" evidence="1">
    <location>
        <begin position="22"/>
        <end position="210"/>
    </location>
</feature>